<proteinExistence type="predicted"/>
<dbReference type="AlphaFoldDB" id="A0A645DCC5"/>
<keyword evidence="1" id="KW-0472">Membrane</keyword>
<organism evidence="2">
    <name type="scientific">bioreactor metagenome</name>
    <dbReference type="NCBI Taxonomy" id="1076179"/>
    <lineage>
        <taxon>unclassified sequences</taxon>
        <taxon>metagenomes</taxon>
        <taxon>ecological metagenomes</taxon>
    </lineage>
</organism>
<reference evidence="2" key="1">
    <citation type="submission" date="2019-08" db="EMBL/GenBank/DDBJ databases">
        <authorList>
            <person name="Kucharzyk K."/>
            <person name="Murdoch R.W."/>
            <person name="Higgins S."/>
            <person name="Loffler F."/>
        </authorList>
    </citation>
    <scope>NUCLEOTIDE SEQUENCE</scope>
</reference>
<evidence type="ECO:0008006" key="3">
    <source>
        <dbReference type="Google" id="ProtNLM"/>
    </source>
</evidence>
<keyword evidence="1" id="KW-0812">Transmembrane</keyword>
<gene>
    <name evidence="2" type="ORF">SDC9_134127</name>
</gene>
<keyword evidence="1" id="KW-1133">Transmembrane helix</keyword>
<evidence type="ECO:0000256" key="1">
    <source>
        <dbReference type="SAM" id="Phobius"/>
    </source>
</evidence>
<name>A0A645DCC5_9ZZZZ</name>
<protein>
    <recommendedName>
        <fullName evidence="3">Fimbrial assembly protein PilN</fullName>
    </recommendedName>
</protein>
<comment type="caution">
    <text evidence="2">The sequence shown here is derived from an EMBL/GenBank/DDBJ whole genome shotgun (WGS) entry which is preliminary data.</text>
</comment>
<accession>A0A645DCC5</accession>
<feature type="transmembrane region" description="Helical" evidence="1">
    <location>
        <begin position="26"/>
        <end position="46"/>
    </location>
</feature>
<evidence type="ECO:0000313" key="2">
    <source>
        <dbReference type="EMBL" id="MPM87034.1"/>
    </source>
</evidence>
<sequence length="180" mass="21463">MHIKLDLLQSHSRNGKTSLYTTFKRWGFLSFFLLFIVTGTFAAYNFHRDVTEFDKAILLKRKRIRNLSTLHNKLEQEQLELREKCISILSLMRRDPFHYSYILDYLLCSIPDSVTLDSITFTDSKLLLIGEGKVDEILNWRNDMSAEFRYIKIEIPYFSKKEKMHSFKMKFLLMAKEEKS</sequence>
<dbReference type="EMBL" id="VSSQ01034946">
    <property type="protein sequence ID" value="MPM87034.1"/>
    <property type="molecule type" value="Genomic_DNA"/>
</dbReference>